<feature type="domain" description="TssC1 C-terminal" evidence="3">
    <location>
        <begin position="387"/>
        <end position="497"/>
    </location>
</feature>
<comment type="caution">
    <text evidence="4">The sequence shown here is derived from an EMBL/GenBank/DDBJ whole genome shotgun (WGS) entry which is preliminary data.</text>
</comment>
<evidence type="ECO:0000313" key="4">
    <source>
        <dbReference type="EMBL" id="PPC76278.1"/>
    </source>
</evidence>
<dbReference type="InterPro" id="IPR044032">
    <property type="entry name" value="TssC1_C"/>
</dbReference>
<proteinExistence type="predicted"/>
<dbReference type="OrthoDB" id="9764000at2"/>
<dbReference type="Proteomes" id="UP000238196">
    <property type="component" value="Unassembled WGS sequence"/>
</dbReference>
<reference evidence="4 5" key="1">
    <citation type="submission" date="2018-02" db="EMBL/GenBank/DDBJ databases">
        <title>novel marine gammaproteobacteria from coastal saline agro ecosystem.</title>
        <authorList>
            <person name="Krishnan R."/>
            <person name="Ramesh Kumar N."/>
        </authorList>
    </citation>
    <scope>NUCLEOTIDE SEQUENCE [LARGE SCALE GENOMIC DNA]</scope>
    <source>
        <strain evidence="4 5">228</strain>
    </source>
</reference>
<dbReference type="NCBIfam" id="TIGR03355">
    <property type="entry name" value="VI_chp_2"/>
    <property type="match status" value="1"/>
</dbReference>
<dbReference type="PANTHER" id="PTHR35565:SF3">
    <property type="entry name" value="TYPE VI SECRETION SYSTEM SHEATH PROTEIN TSSC1"/>
    <property type="match status" value="1"/>
</dbReference>
<dbReference type="AlphaFoldDB" id="A0A2S5KNA6"/>
<protein>
    <submittedName>
        <fullName evidence="4">Type VI secretion system contractile sheath large subunit</fullName>
    </submittedName>
</protein>
<name>A0A2S5KNA6_9PROT</name>
<gene>
    <name evidence="4" type="primary">tssC</name>
    <name evidence="4" type="ORF">C4K68_16650</name>
</gene>
<evidence type="ECO:0000256" key="1">
    <source>
        <dbReference type="SAM" id="MobiDB-lite"/>
    </source>
</evidence>
<dbReference type="PANTHER" id="PTHR35565">
    <property type="entry name" value="CYTOPLASMIC PROTEIN-RELATED"/>
    <property type="match status" value="1"/>
</dbReference>
<dbReference type="InterPro" id="IPR044031">
    <property type="entry name" value="TssC1_N"/>
</dbReference>
<organism evidence="4 5">
    <name type="scientific">Proteobacteria bacterium 228</name>
    <dbReference type="NCBI Taxonomy" id="2083153"/>
    <lineage>
        <taxon>Bacteria</taxon>
        <taxon>Pseudomonadati</taxon>
        <taxon>Pseudomonadota</taxon>
    </lineage>
</organism>
<evidence type="ECO:0000313" key="5">
    <source>
        <dbReference type="Proteomes" id="UP000238196"/>
    </source>
</evidence>
<dbReference type="InterPro" id="IPR010269">
    <property type="entry name" value="T6SS_TssC-like"/>
</dbReference>
<dbReference type="EMBL" id="PRLP01000055">
    <property type="protein sequence ID" value="PPC76278.1"/>
    <property type="molecule type" value="Genomic_DNA"/>
</dbReference>
<evidence type="ECO:0000259" key="3">
    <source>
        <dbReference type="Pfam" id="PF18945"/>
    </source>
</evidence>
<sequence length="501" mass="57224">MQLEGAVASAFSQSQGHEDEPDWQSEEFLDRFLREQDPLRALRVWLARDDDAGSVSDDELRQLLWQGISAIDQLLEAQVNHILHHPGFQRMEASWRSLHYLVQQTAQVDREQRVKIKLLNLSWPDLSKDMARVIEFDQSDFHRLIYSNEFDHAGGEPFGLLIGDYQISLTPQPGLPTQDLDVLSSVARTAAAAFVPFVTSVQPSFLGVERFSELGSVRQFQQQFELPEYVKWRSFREREEARFVGMVLPQVLMRTPYKADGTRREQFSFREQLASEQDYLWGNAAYCLATVMVRAFAESGWFSHIRGFKPGKGSQGMVCDLPVLFCETERYPHTRLAPLNLQVGDRLERALSDTGFIPVLPVPMTGHLVFLSNASVMKPRRYESDNASVNVQLSSMLQYTLCVSRFAHYIKHMGRDKVGKYESAYTIENDLQRWLHQYTTASDTASDEVRARYPLGEATIKVKAKAGQPGHYYSVIRLRPHLQLDQLVSSVRLVTELSSGR</sequence>
<accession>A0A2S5KNA6</accession>
<dbReference type="Pfam" id="PF05943">
    <property type="entry name" value="VipB"/>
    <property type="match status" value="1"/>
</dbReference>
<feature type="region of interest" description="Disordered" evidence="1">
    <location>
        <begin position="1"/>
        <end position="22"/>
    </location>
</feature>
<dbReference type="Pfam" id="PF18945">
    <property type="entry name" value="VipB_2"/>
    <property type="match status" value="1"/>
</dbReference>
<feature type="domain" description="TssC1 N-terminal" evidence="2">
    <location>
        <begin position="68"/>
        <end position="376"/>
    </location>
</feature>
<evidence type="ECO:0000259" key="2">
    <source>
        <dbReference type="Pfam" id="PF05943"/>
    </source>
</evidence>